<name>A0ABQ3IE20_9GAMM</name>
<feature type="compositionally biased region" description="Basic and acidic residues" evidence="3">
    <location>
        <begin position="273"/>
        <end position="285"/>
    </location>
</feature>
<gene>
    <name evidence="5" type="ORF">GCM10011501_01450</name>
</gene>
<reference evidence="6" key="1">
    <citation type="journal article" date="2019" name="Int. J. Syst. Evol. Microbiol.">
        <title>The Global Catalogue of Microorganisms (GCM) 10K type strain sequencing project: providing services to taxonomists for standard genome sequencing and annotation.</title>
        <authorList>
            <consortium name="The Broad Institute Genomics Platform"/>
            <consortium name="The Broad Institute Genome Sequencing Center for Infectious Disease"/>
            <person name="Wu L."/>
            <person name="Ma J."/>
        </authorList>
    </citation>
    <scope>NUCLEOTIDE SEQUENCE [LARGE SCALE GENOMIC DNA]</scope>
    <source>
        <strain evidence="6">CGMCC 1.15922</strain>
    </source>
</reference>
<feature type="compositionally biased region" description="Low complexity" evidence="3">
    <location>
        <begin position="289"/>
        <end position="300"/>
    </location>
</feature>
<dbReference type="EMBL" id="BNAH01000001">
    <property type="protein sequence ID" value="GHE77562.1"/>
    <property type="molecule type" value="Genomic_DNA"/>
</dbReference>
<comment type="similarity">
    <text evidence="1">Belongs to the MlaA family.</text>
</comment>
<keyword evidence="6" id="KW-1185">Reference proteome</keyword>
<feature type="transmembrane region" description="Helical" evidence="4">
    <location>
        <begin position="20"/>
        <end position="38"/>
    </location>
</feature>
<dbReference type="Proteomes" id="UP000626370">
    <property type="component" value="Unassembled WGS sequence"/>
</dbReference>
<dbReference type="PANTHER" id="PTHR30035">
    <property type="entry name" value="LIPOPROTEIN VACJ-RELATED"/>
    <property type="match status" value="1"/>
</dbReference>
<evidence type="ECO:0000256" key="3">
    <source>
        <dbReference type="SAM" id="MobiDB-lite"/>
    </source>
</evidence>
<evidence type="ECO:0000256" key="4">
    <source>
        <dbReference type="SAM" id="Phobius"/>
    </source>
</evidence>
<evidence type="ECO:0000256" key="1">
    <source>
        <dbReference type="ARBA" id="ARBA00010634"/>
    </source>
</evidence>
<dbReference type="PANTHER" id="PTHR30035:SF3">
    <property type="entry name" value="INTERMEMBRANE PHOSPHOLIPID TRANSPORT SYSTEM LIPOPROTEIN MLAA"/>
    <property type="match status" value="1"/>
</dbReference>
<sequence>MINIKNCVSVNLQEHGYIGIRHFVLLVFLLILGAGCSTTNGKLSEKSINGEQPIKGPYEIAAERNSPTVVSYAAPEDSLRFINEPIFKFNDTVYRYVLSPLASGYEKVVPKPVDNSIRNFFYNLREPLYAVNHLLQGELAKSGKSLARVLVNSTIGLLGLFDPASSMMEIDRDKTTFSDTLAAYGVGHGVYIVLPFLGPSDLRDTASLSFNYFAHPLNFINDDKAAQQLLFVDGVQAQIPILAKYPKVLSDIDNPYEFTRNLYMQNIERDGQERRNEVFKTEKQKQLTNNSASDPSSNPSHKIRSTVE</sequence>
<keyword evidence="4" id="KW-1133">Transmembrane helix</keyword>
<evidence type="ECO:0000313" key="6">
    <source>
        <dbReference type="Proteomes" id="UP000626370"/>
    </source>
</evidence>
<evidence type="ECO:0000313" key="5">
    <source>
        <dbReference type="EMBL" id="GHE77562.1"/>
    </source>
</evidence>
<keyword evidence="4" id="KW-0472">Membrane</keyword>
<keyword evidence="4" id="KW-0812">Transmembrane</keyword>
<dbReference type="Pfam" id="PF04333">
    <property type="entry name" value="MlaA"/>
    <property type="match status" value="1"/>
</dbReference>
<organism evidence="5 6">
    <name type="scientific">Thalassotalea profundi</name>
    <dbReference type="NCBI Taxonomy" id="2036687"/>
    <lineage>
        <taxon>Bacteria</taxon>
        <taxon>Pseudomonadati</taxon>
        <taxon>Pseudomonadota</taxon>
        <taxon>Gammaproteobacteria</taxon>
        <taxon>Alteromonadales</taxon>
        <taxon>Colwelliaceae</taxon>
        <taxon>Thalassotalea</taxon>
    </lineage>
</organism>
<keyword evidence="2" id="KW-0732">Signal</keyword>
<comment type="caution">
    <text evidence="5">The sequence shown here is derived from an EMBL/GenBank/DDBJ whole genome shotgun (WGS) entry which is preliminary data.</text>
</comment>
<protein>
    <recommendedName>
        <fullName evidence="7">VacJ family lipoprotein</fullName>
    </recommendedName>
</protein>
<feature type="region of interest" description="Disordered" evidence="3">
    <location>
        <begin position="273"/>
        <end position="308"/>
    </location>
</feature>
<evidence type="ECO:0008006" key="7">
    <source>
        <dbReference type="Google" id="ProtNLM"/>
    </source>
</evidence>
<dbReference type="RefSeq" id="WP_189376175.1">
    <property type="nucleotide sequence ID" value="NZ_BNAH01000001.1"/>
</dbReference>
<accession>A0ABQ3IE20</accession>
<proteinExistence type="inferred from homology"/>
<dbReference type="InterPro" id="IPR007428">
    <property type="entry name" value="MlaA"/>
</dbReference>
<evidence type="ECO:0000256" key="2">
    <source>
        <dbReference type="ARBA" id="ARBA00022729"/>
    </source>
</evidence>
<dbReference type="PRINTS" id="PR01805">
    <property type="entry name" value="VACJLIPOPROT"/>
</dbReference>